<dbReference type="SUPFAM" id="SSF51735">
    <property type="entry name" value="NAD(P)-binding Rossmann-fold domains"/>
    <property type="match status" value="1"/>
</dbReference>
<evidence type="ECO:0000313" key="12">
    <source>
        <dbReference type="EMBL" id="GIH09819.1"/>
    </source>
</evidence>
<proteinExistence type="inferred from homology"/>
<dbReference type="PANTHER" id="PTHR43750">
    <property type="entry name" value="UDP-GLUCOSE 6-DEHYDROGENASE TUAD"/>
    <property type="match status" value="1"/>
</dbReference>
<keyword evidence="4 7" id="KW-0560">Oxidoreductase</keyword>
<dbReference type="GO" id="GO:0000271">
    <property type="term" value="P:polysaccharide biosynthetic process"/>
    <property type="evidence" value="ECO:0007669"/>
    <property type="project" value="InterPro"/>
</dbReference>
<evidence type="ECO:0000313" key="13">
    <source>
        <dbReference type="Proteomes" id="UP000612899"/>
    </source>
</evidence>
<dbReference type="Gene3D" id="3.40.50.720">
    <property type="entry name" value="NAD(P)-binding Rossmann-like Domain"/>
    <property type="match status" value="2"/>
</dbReference>
<feature type="binding site" evidence="10">
    <location>
        <position position="121"/>
    </location>
    <ligand>
        <name>NAD(+)</name>
        <dbReference type="ChEBI" id="CHEBI:57540"/>
    </ligand>
</feature>
<evidence type="ECO:0000256" key="9">
    <source>
        <dbReference type="PIRSR" id="PIRSR500134-2"/>
    </source>
</evidence>
<dbReference type="SUPFAM" id="SSF48179">
    <property type="entry name" value="6-phosphogluconate dehydrogenase C-terminal domain-like"/>
    <property type="match status" value="1"/>
</dbReference>
<dbReference type="EMBL" id="BONY01000077">
    <property type="protein sequence ID" value="GIH09819.1"/>
    <property type="molecule type" value="Genomic_DNA"/>
</dbReference>
<evidence type="ECO:0000256" key="10">
    <source>
        <dbReference type="PIRSR" id="PIRSR500134-3"/>
    </source>
</evidence>
<dbReference type="GO" id="GO:0051287">
    <property type="term" value="F:NAD binding"/>
    <property type="evidence" value="ECO:0007669"/>
    <property type="project" value="InterPro"/>
</dbReference>
<dbReference type="SMART" id="SM00984">
    <property type="entry name" value="UDPG_MGDP_dh_C"/>
    <property type="match status" value="1"/>
</dbReference>
<dbReference type="Proteomes" id="UP000612899">
    <property type="component" value="Unassembled WGS sequence"/>
</dbReference>
<evidence type="ECO:0000256" key="6">
    <source>
        <dbReference type="ARBA" id="ARBA00047473"/>
    </source>
</evidence>
<dbReference type="EC" id="1.1.1.22" evidence="3 7"/>
<dbReference type="InterPro" id="IPR014026">
    <property type="entry name" value="UDP-Glc/GDP-Man_DH_dimer"/>
</dbReference>
<feature type="domain" description="UDP-glucose/GDP-mannose dehydrogenase C-terminal" evidence="11">
    <location>
        <begin position="319"/>
        <end position="420"/>
    </location>
</feature>
<gene>
    <name evidence="12" type="ORF">Rhe02_78860</name>
</gene>
<feature type="binding site" evidence="10">
    <location>
        <position position="155"/>
    </location>
    <ligand>
        <name>NAD(+)</name>
        <dbReference type="ChEBI" id="CHEBI:57540"/>
    </ligand>
</feature>
<dbReference type="Pfam" id="PF03720">
    <property type="entry name" value="UDPG_MGDP_dh_C"/>
    <property type="match status" value="1"/>
</dbReference>
<dbReference type="PANTHER" id="PTHR43750:SF3">
    <property type="entry name" value="UDP-GLUCOSE 6-DEHYDROGENASE TUAD"/>
    <property type="match status" value="1"/>
</dbReference>
<feature type="binding site" evidence="9">
    <location>
        <position position="260"/>
    </location>
    <ligand>
        <name>substrate</name>
    </ligand>
</feature>
<dbReference type="InterPro" id="IPR036220">
    <property type="entry name" value="UDP-Glc/GDP-Man_DH_C_sf"/>
</dbReference>
<evidence type="ECO:0000259" key="11">
    <source>
        <dbReference type="SMART" id="SM00984"/>
    </source>
</evidence>
<feature type="binding site" evidence="10">
    <location>
        <position position="86"/>
    </location>
    <ligand>
        <name>NAD(+)</name>
        <dbReference type="ChEBI" id="CHEBI:57540"/>
    </ligand>
</feature>
<feature type="binding site" evidence="9">
    <location>
        <position position="207"/>
    </location>
    <ligand>
        <name>substrate</name>
    </ligand>
</feature>
<feature type="binding site" evidence="10">
    <location>
        <position position="266"/>
    </location>
    <ligand>
        <name>NAD(+)</name>
        <dbReference type="ChEBI" id="CHEBI:57540"/>
    </ligand>
</feature>
<accession>A0A8J3VJW4</accession>
<feature type="binding site" evidence="9">
    <location>
        <begin position="152"/>
        <end position="155"/>
    </location>
    <ligand>
        <name>substrate</name>
    </ligand>
</feature>
<dbReference type="PIRSF" id="PIRSF500134">
    <property type="entry name" value="UDPglc_DH_bac"/>
    <property type="match status" value="1"/>
</dbReference>
<feature type="binding site" evidence="9">
    <location>
        <begin position="252"/>
        <end position="256"/>
    </location>
    <ligand>
        <name>substrate</name>
    </ligand>
</feature>
<evidence type="ECO:0000256" key="1">
    <source>
        <dbReference type="ARBA" id="ARBA00004701"/>
    </source>
</evidence>
<evidence type="ECO:0000256" key="3">
    <source>
        <dbReference type="ARBA" id="ARBA00012954"/>
    </source>
</evidence>
<evidence type="ECO:0000256" key="8">
    <source>
        <dbReference type="PIRSR" id="PIRSR500134-1"/>
    </source>
</evidence>
<comment type="caution">
    <text evidence="12">The sequence shown here is derived from an EMBL/GenBank/DDBJ whole genome shotgun (WGS) entry which is preliminary data.</text>
</comment>
<dbReference type="InterPro" id="IPR008927">
    <property type="entry name" value="6-PGluconate_DH-like_C_sf"/>
</dbReference>
<evidence type="ECO:0000256" key="5">
    <source>
        <dbReference type="ARBA" id="ARBA00023027"/>
    </source>
</evidence>
<dbReference type="Pfam" id="PF03721">
    <property type="entry name" value="UDPG_MGDP_dh_N"/>
    <property type="match status" value="1"/>
</dbReference>
<feature type="binding site" evidence="9">
    <location>
        <position position="326"/>
    </location>
    <ligand>
        <name>substrate</name>
    </ligand>
</feature>
<evidence type="ECO:0000256" key="2">
    <source>
        <dbReference type="ARBA" id="ARBA00006601"/>
    </source>
</evidence>
<feature type="binding site" evidence="10">
    <location>
        <position position="333"/>
    </location>
    <ligand>
        <name>NAD(+)</name>
        <dbReference type="ChEBI" id="CHEBI:57540"/>
    </ligand>
</feature>
<dbReference type="PIRSF" id="PIRSF000124">
    <property type="entry name" value="UDPglc_GDPman_dh"/>
    <property type="match status" value="1"/>
</dbReference>
<feature type="binding site" evidence="10">
    <location>
        <position position="31"/>
    </location>
    <ligand>
        <name>NAD(+)</name>
        <dbReference type="ChEBI" id="CHEBI:57540"/>
    </ligand>
</feature>
<dbReference type="InterPro" id="IPR014027">
    <property type="entry name" value="UDP-Glc/GDP-Man_DH_C"/>
</dbReference>
<feature type="active site" description="Nucleophile" evidence="8">
    <location>
        <position position="263"/>
    </location>
</feature>
<evidence type="ECO:0000256" key="7">
    <source>
        <dbReference type="PIRNR" id="PIRNR000124"/>
    </source>
</evidence>
<comment type="catalytic activity">
    <reaction evidence="6 7">
        <text>UDP-alpha-D-glucose + 2 NAD(+) + H2O = UDP-alpha-D-glucuronate + 2 NADH + 3 H(+)</text>
        <dbReference type="Rhea" id="RHEA:23596"/>
        <dbReference type="ChEBI" id="CHEBI:15377"/>
        <dbReference type="ChEBI" id="CHEBI:15378"/>
        <dbReference type="ChEBI" id="CHEBI:57540"/>
        <dbReference type="ChEBI" id="CHEBI:57945"/>
        <dbReference type="ChEBI" id="CHEBI:58052"/>
        <dbReference type="ChEBI" id="CHEBI:58885"/>
        <dbReference type="EC" id="1.1.1.22"/>
    </reaction>
</comment>
<dbReference type="GO" id="GO:0006065">
    <property type="term" value="P:UDP-glucuronate biosynthetic process"/>
    <property type="evidence" value="ECO:0007669"/>
    <property type="project" value="UniProtKB-UniPathway"/>
</dbReference>
<dbReference type="InterPro" id="IPR001732">
    <property type="entry name" value="UDP-Glc/GDP-Man_DH_N"/>
</dbReference>
<comment type="pathway">
    <text evidence="1">Nucleotide-sugar biosynthesis; UDP-alpha-D-glucuronate biosynthesis; UDP-alpha-D-glucuronate from UDP-alpha-D-glucose: step 1/1.</text>
</comment>
<dbReference type="GO" id="GO:0003979">
    <property type="term" value="F:UDP-glucose 6-dehydrogenase activity"/>
    <property type="evidence" value="ECO:0007669"/>
    <property type="project" value="UniProtKB-EC"/>
</dbReference>
<evidence type="ECO:0000256" key="4">
    <source>
        <dbReference type="ARBA" id="ARBA00023002"/>
    </source>
</evidence>
<dbReference type="InterPro" id="IPR028357">
    <property type="entry name" value="UDPglc_DH_bac"/>
</dbReference>
<organism evidence="12 13">
    <name type="scientific">Rhizocola hellebori</name>
    <dbReference type="NCBI Taxonomy" id="1392758"/>
    <lineage>
        <taxon>Bacteria</taxon>
        <taxon>Bacillati</taxon>
        <taxon>Actinomycetota</taxon>
        <taxon>Actinomycetes</taxon>
        <taxon>Micromonosporales</taxon>
        <taxon>Micromonosporaceae</taxon>
        <taxon>Rhizocola</taxon>
    </lineage>
</organism>
<feature type="binding site" evidence="10">
    <location>
        <position position="36"/>
    </location>
    <ligand>
        <name>NAD(+)</name>
        <dbReference type="ChEBI" id="CHEBI:57540"/>
    </ligand>
</feature>
<dbReference type="Pfam" id="PF00984">
    <property type="entry name" value="UDPG_MGDP_dh"/>
    <property type="match status" value="1"/>
</dbReference>
<sequence>MSTISVLGCGYLGVTHAAGMAELGHQVIGVDVDIAKIAALAGGRSPFFEPGLDELISRNIAAGRLSFTTSYEEAAAADVHFLCVGTPQRDGGAADMSYLDAVVETLAPFLVKECLIVGKSTVPVGTAARITSMLRVLAPAGEAVSVAWNPEFLCEGKAVSDTLHPDRLVLGVPDERAEKVLREVYAPIIDAGVPVVVADLPTAEVIKTAANSFTATKISFINAIAEFCEASGADVTVVSEALGYDARIGRQFLNSGLGFGGGCLPKDIRAFQARAYELGVGQALAFLAEVDAVNLRCRERVVEYLRKQCGGAFTGRRIAVLGAAFKGGTDDIRDSPALHVANIVSAQEGEVAVYDPQAMSNARRAFPHLVYENSVLEAVRGADAVAVLTDWPEFVTLNPYTLGDEARSRNIVDARHALDPTQWLRAGWNYIAPGRPALQASLNEPVDSLV</sequence>
<dbReference type="AlphaFoldDB" id="A0A8J3VJW4"/>
<dbReference type="SUPFAM" id="SSF52413">
    <property type="entry name" value="UDP-glucose/GDP-mannose dehydrogenase C-terminal domain"/>
    <property type="match status" value="1"/>
</dbReference>
<comment type="similarity">
    <text evidence="2 7">Belongs to the UDP-glucose/GDP-mannose dehydrogenase family.</text>
</comment>
<keyword evidence="5 7" id="KW-0520">NAD</keyword>
<dbReference type="NCBIfam" id="TIGR03026">
    <property type="entry name" value="NDP-sugDHase"/>
    <property type="match status" value="1"/>
</dbReference>
<protein>
    <recommendedName>
        <fullName evidence="3 7">UDP-glucose 6-dehydrogenase</fullName>
        <ecNumber evidence="3 7">1.1.1.22</ecNumber>
    </recommendedName>
</protein>
<reference evidence="12" key="1">
    <citation type="submission" date="2021-01" db="EMBL/GenBank/DDBJ databases">
        <title>Whole genome shotgun sequence of Rhizocola hellebori NBRC 109834.</title>
        <authorList>
            <person name="Komaki H."/>
            <person name="Tamura T."/>
        </authorList>
    </citation>
    <scope>NUCLEOTIDE SEQUENCE</scope>
    <source>
        <strain evidence="12">NBRC 109834</strain>
    </source>
</reference>
<dbReference type="UniPathway" id="UPA00038">
    <property type="reaction ID" value="UER00491"/>
</dbReference>
<keyword evidence="13" id="KW-1185">Reference proteome</keyword>
<name>A0A8J3VJW4_9ACTN</name>
<dbReference type="InterPro" id="IPR017476">
    <property type="entry name" value="UDP-Glc/GDP-Man"/>
</dbReference>
<dbReference type="InterPro" id="IPR036291">
    <property type="entry name" value="NAD(P)-bd_dom_sf"/>
</dbReference>
<dbReference type="Gene3D" id="1.20.5.100">
    <property type="entry name" value="Cytochrome c1, transmembrane anchor, C-terminal"/>
    <property type="match status" value="1"/>
</dbReference>